<name>A0A2G5EHX5_AQUCA</name>
<dbReference type="EMBL" id="KZ305025">
    <property type="protein sequence ID" value="PIA55372.1"/>
    <property type="molecule type" value="Genomic_DNA"/>
</dbReference>
<gene>
    <name evidence="1" type="ORF">AQUCO_00800257v1</name>
</gene>
<reference evidence="1 2" key="1">
    <citation type="submission" date="2017-09" db="EMBL/GenBank/DDBJ databases">
        <title>WGS assembly of Aquilegia coerulea Goldsmith.</title>
        <authorList>
            <person name="Hodges S."/>
            <person name="Kramer E."/>
            <person name="Nordborg M."/>
            <person name="Tomkins J."/>
            <person name="Borevitz J."/>
            <person name="Derieg N."/>
            <person name="Yan J."/>
            <person name="Mihaltcheva S."/>
            <person name="Hayes R.D."/>
            <person name="Rokhsar D."/>
        </authorList>
    </citation>
    <scope>NUCLEOTIDE SEQUENCE [LARGE SCALE GENOMIC DNA]</scope>
    <source>
        <strain evidence="2">cv. Goldsmith</strain>
    </source>
</reference>
<proteinExistence type="predicted"/>
<dbReference type="AlphaFoldDB" id="A0A2G5EHX5"/>
<accession>A0A2G5EHX5</accession>
<dbReference type="InParanoid" id="A0A2G5EHX5"/>
<protein>
    <submittedName>
        <fullName evidence="1">Uncharacterized protein</fullName>
    </submittedName>
</protein>
<sequence length="78" mass="8542">MTYEVTLSAIPLVLNFSEDIMPLSLTKQSIVSCAGNVHSGIECDNCQVTSLHFHIGMLFFKIQVKFRGLLSIQAANGL</sequence>
<evidence type="ECO:0000313" key="1">
    <source>
        <dbReference type="EMBL" id="PIA55372.1"/>
    </source>
</evidence>
<dbReference type="Proteomes" id="UP000230069">
    <property type="component" value="Unassembled WGS sequence"/>
</dbReference>
<organism evidence="1 2">
    <name type="scientific">Aquilegia coerulea</name>
    <name type="common">Rocky mountain columbine</name>
    <dbReference type="NCBI Taxonomy" id="218851"/>
    <lineage>
        <taxon>Eukaryota</taxon>
        <taxon>Viridiplantae</taxon>
        <taxon>Streptophyta</taxon>
        <taxon>Embryophyta</taxon>
        <taxon>Tracheophyta</taxon>
        <taxon>Spermatophyta</taxon>
        <taxon>Magnoliopsida</taxon>
        <taxon>Ranunculales</taxon>
        <taxon>Ranunculaceae</taxon>
        <taxon>Thalictroideae</taxon>
        <taxon>Aquilegia</taxon>
    </lineage>
</organism>
<evidence type="ECO:0000313" key="2">
    <source>
        <dbReference type="Proteomes" id="UP000230069"/>
    </source>
</evidence>
<keyword evidence="2" id="KW-1185">Reference proteome</keyword>